<gene>
    <name evidence="2" type="ORF">H7F16_13415</name>
</gene>
<protein>
    <submittedName>
        <fullName evidence="2">Uncharacterized protein</fullName>
    </submittedName>
</protein>
<feature type="transmembrane region" description="Helical" evidence="1">
    <location>
        <begin position="51"/>
        <end position="70"/>
    </location>
</feature>
<evidence type="ECO:0000313" key="3">
    <source>
        <dbReference type="Proteomes" id="UP000555411"/>
    </source>
</evidence>
<reference evidence="2 3" key="1">
    <citation type="journal article" date="2017" name="Int. J. Syst. Evol. Microbiol.">
        <title>Gemmobacter straminiformis sp. nov., isolated from an artificial fountain.</title>
        <authorList>
            <person name="Kang J.Y."/>
            <person name="Kim M.J."/>
            <person name="Chun J."/>
            <person name="Son K.P."/>
            <person name="Jahng K.Y."/>
        </authorList>
    </citation>
    <scope>NUCLEOTIDE SEQUENCE [LARGE SCALE GENOMIC DNA]</scope>
    <source>
        <strain evidence="2 3">CAM-8</strain>
    </source>
</reference>
<keyword evidence="1" id="KW-0812">Transmembrane</keyword>
<dbReference type="AlphaFoldDB" id="A0A842IAT4"/>
<evidence type="ECO:0000256" key="1">
    <source>
        <dbReference type="SAM" id="Phobius"/>
    </source>
</evidence>
<accession>A0A842IAT4</accession>
<dbReference type="EMBL" id="JACLQD010000003">
    <property type="protein sequence ID" value="MBC2836513.1"/>
    <property type="molecule type" value="Genomic_DNA"/>
</dbReference>
<name>A0A842IAT4_9RHOB</name>
<proteinExistence type="predicted"/>
<organism evidence="2 3">
    <name type="scientific">Paragemmobacter straminiformis</name>
    <dbReference type="NCBI Taxonomy" id="2045119"/>
    <lineage>
        <taxon>Bacteria</taxon>
        <taxon>Pseudomonadati</taxon>
        <taxon>Pseudomonadota</taxon>
        <taxon>Alphaproteobacteria</taxon>
        <taxon>Rhodobacterales</taxon>
        <taxon>Paracoccaceae</taxon>
        <taxon>Paragemmobacter</taxon>
    </lineage>
</organism>
<keyword evidence="1" id="KW-1133">Transmembrane helix</keyword>
<evidence type="ECO:0000313" key="2">
    <source>
        <dbReference type="EMBL" id="MBC2836513.1"/>
    </source>
</evidence>
<dbReference type="Proteomes" id="UP000555411">
    <property type="component" value="Unassembled WGS sequence"/>
</dbReference>
<keyword evidence="3" id="KW-1185">Reference proteome</keyword>
<sequence length="73" mass="7969">MRTLELVSNPRSIRFAPRIGHLNPEFAEFEEARRAAAGPPVSRPRQSHRRLVVALVGMGLLAALVLGQGWGLA</sequence>
<comment type="caution">
    <text evidence="2">The sequence shown here is derived from an EMBL/GenBank/DDBJ whole genome shotgun (WGS) entry which is preliminary data.</text>
</comment>
<keyword evidence="1" id="KW-0472">Membrane</keyword>